<name>A0A1F5FWX9_9BACT</name>
<comment type="caution">
    <text evidence="2">The sequence shown here is derived from an EMBL/GenBank/DDBJ whole genome shotgun (WGS) entry which is preliminary data.</text>
</comment>
<gene>
    <name evidence="2" type="ORF">A2572_03330</name>
</gene>
<evidence type="ECO:0000313" key="3">
    <source>
        <dbReference type="Proteomes" id="UP000179237"/>
    </source>
</evidence>
<organism evidence="2 3">
    <name type="scientific">Candidatus Collierbacteria bacterium RIFOXYD1_FULL_40_9</name>
    <dbReference type="NCBI Taxonomy" id="1817731"/>
    <lineage>
        <taxon>Bacteria</taxon>
        <taxon>Candidatus Collieribacteriota</taxon>
    </lineage>
</organism>
<feature type="domain" description="DUF4145" evidence="1">
    <location>
        <begin position="110"/>
        <end position="194"/>
    </location>
</feature>
<evidence type="ECO:0000313" key="2">
    <source>
        <dbReference type="EMBL" id="OGD84131.1"/>
    </source>
</evidence>
<sequence length="213" mass="24024">MKEKSSKRRLLCKECQQVTWHAVLNEAKSDRSIEEAEIWEMTTFYTLQCLGCDNVCLLSEYVCSENISQEDGQPEVQSNIYPSPHKNDHEPMDKNYYLPSEVKSIYLESIKAFNSGLLILAAIGVRATIEAVAREQKITIRGIAKKIKKMVESNIITPDGAKLLMLVTDMGNLSAHELKKHHQDDLSLCIEVVESVLRNLYILPKSAEGMHGS</sequence>
<proteinExistence type="predicted"/>
<accession>A0A1F5FWX9</accession>
<dbReference type="Pfam" id="PF13643">
    <property type="entry name" value="DUF4145"/>
    <property type="match status" value="1"/>
</dbReference>
<protein>
    <recommendedName>
        <fullName evidence="1">DUF4145 domain-containing protein</fullName>
    </recommendedName>
</protein>
<reference evidence="2 3" key="1">
    <citation type="journal article" date="2016" name="Nat. Commun.">
        <title>Thousands of microbial genomes shed light on interconnected biogeochemical processes in an aquifer system.</title>
        <authorList>
            <person name="Anantharaman K."/>
            <person name="Brown C.T."/>
            <person name="Hug L.A."/>
            <person name="Sharon I."/>
            <person name="Castelle C.J."/>
            <person name="Probst A.J."/>
            <person name="Thomas B.C."/>
            <person name="Singh A."/>
            <person name="Wilkins M.J."/>
            <person name="Karaoz U."/>
            <person name="Brodie E.L."/>
            <person name="Williams K.H."/>
            <person name="Hubbard S.S."/>
            <person name="Banfield J.F."/>
        </authorList>
    </citation>
    <scope>NUCLEOTIDE SEQUENCE [LARGE SCALE GENOMIC DNA]</scope>
</reference>
<dbReference type="Proteomes" id="UP000179237">
    <property type="component" value="Unassembled WGS sequence"/>
</dbReference>
<evidence type="ECO:0000259" key="1">
    <source>
        <dbReference type="Pfam" id="PF13643"/>
    </source>
</evidence>
<dbReference type="InterPro" id="IPR025285">
    <property type="entry name" value="DUF4145"/>
</dbReference>
<dbReference type="EMBL" id="MFAQ01000002">
    <property type="protein sequence ID" value="OGD84131.1"/>
    <property type="molecule type" value="Genomic_DNA"/>
</dbReference>
<dbReference type="AlphaFoldDB" id="A0A1F5FWX9"/>